<dbReference type="GO" id="GO:0000166">
    <property type="term" value="F:nucleotide binding"/>
    <property type="evidence" value="ECO:0007669"/>
    <property type="project" value="UniProtKB-KW"/>
</dbReference>
<reference evidence="5 6" key="1">
    <citation type="submission" date="2018-10" db="EMBL/GenBank/DDBJ databases">
        <title>Draft genome sequence of Weissella viridescens UCO-SMC3.</title>
        <authorList>
            <person name="Garcia-Cancino A."/>
            <person name="Espinoza-Monje M."/>
            <person name="Albarracin L."/>
            <person name="Garcia-Castillo V."/>
            <person name="Campos-Martin J."/>
            <person name="Nakano Y."/>
            <person name="Guitierrez-Zamorano C."/>
            <person name="Ikeda-Ohtsubo W."/>
            <person name="Morita H."/>
            <person name="Kitazawa H."/>
            <person name="Villena J."/>
        </authorList>
    </citation>
    <scope>NUCLEOTIDE SEQUENCE [LARGE SCALE GENOMIC DNA]</scope>
    <source>
        <strain evidence="5 6">UCO-SMC3</strain>
    </source>
</reference>
<dbReference type="PRINTS" id="PR01607">
    <property type="entry name" value="APYRASEFAMLY"/>
</dbReference>
<dbReference type="EMBL" id="RHGY01000001">
    <property type="protein sequence ID" value="RRG18826.1"/>
    <property type="molecule type" value="Genomic_DNA"/>
</dbReference>
<dbReference type="GO" id="GO:0046872">
    <property type="term" value="F:metal ion binding"/>
    <property type="evidence" value="ECO:0007669"/>
    <property type="project" value="InterPro"/>
</dbReference>
<dbReference type="GO" id="GO:0008253">
    <property type="term" value="F:5'-nucleotidase activity"/>
    <property type="evidence" value="ECO:0007669"/>
    <property type="project" value="TreeGrafter"/>
</dbReference>
<protein>
    <submittedName>
        <fullName evidence="5">Bifunctional metallophosphatase/5'-nucleotidase</fullName>
    </submittedName>
</protein>
<dbReference type="InterPro" id="IPR029052">
    <property type="entry name" value="Metallo-depent_PP-like"/>
</dbReference>
<dbReference type="PIRSF" id="PIRSF036361">
    <property type="entry name" value="YunD"/>
    <property type="match status" value="1"/>
</dbReference>
<keyword evidence="2" id="KW-0378">Hydrolase</keyword>
<evidence type="ECO:0000256" key="2">
    <source>
        <dbReference type="RuleBase" id="RU362119"/>
    </source>
</evidence>
<evidence type="ECO:0000313" key="5">
    <source>
        <dbReference type="EMBL" id="RRG18826.1"/>
    </source>
</evidence>
<evidence type="ECO:0000313" key="6">
    <source>
        <dbReference type="Proteomes" id="UP000275836"/>
    </source>
</evidence>
<dbReference type="Gene3D" id="3.90.780.10">
    <property type="entry name" value="5'-Nucleotidase, C-terminal domain"/>
    <property type="match status" value="1"/>
</dbReference>
<dbReference type="PANTHER" id="PTHR11575:SF23">
    <property type="entry name" value="5-NUCLEOTIDASE FAMILY PROTEIN"/>
    <property type="match status" value="1"/>
</dbReference>
<comment type="similarity">
    <text evidence="2">Belongs to the 5'-nucleotidase family.</text>
</comment>
<organism evidence="5 6">
    <name type="scientific">Weissella viridescens</name>
    <name type="common">Lactobacillus viridescens</name>
    <dbReference type="NCBI Taxonomy" id="1629"/>
    <lineage>
        <taxon>Bacteria</taxon>
        <taxon>Bacillati</taxon>
        <taxon>Bacillota</taxon>
        <taxon>Bacilli</taxon>
        <taxon>Lactobacillales</taxon>
        <taxon>Lactobacillaceae</taxon>
        <taxon>Weissella</taxon>
    </lineage>
</organism>
<dbReference type="Pfam" id="PF00149">
    <property type="entry name" value="Metallophos"/>
    <property type="match status" value="1"/>
</dbReference>
<dbReference type="CDD" id="cd00845">
    <property type="entry name" value="MPP_UshA_N_like"/>
    <property type="match status" value="1"/>
</dbReference>
<gene>
    <name evidence="5" type="ORF">D3P96_02250</name>
</gene>
<dbReference type="SUPFAM" id="SSF55816">
    <property type="entry name" value="5'-nucleotidase (syn. UDP-sugar hydrolase), C-terminal domain"/>
    <property type="match status" value="1"/>
</dbReference>
<evidence type="ECO:0000259" key="4">
    <source>
        <dbReference type="Pfam" id="PF02872"/>
    </source>
</evidence>
<dbReference type="InterPro" id="IPR006179">
    <property type="entry name" value="5_nucleotidase/apyrase"/>
</dbReference>
<dbReference type="Proteomes" id="UP000275836">
    <property type="component" value="Unassembled WGS sequence"/>
</dbReference>
<evidence type="ECO:0000256" key="1">
    <source>
        <dbReference type="ARBA" id="ARBA00022729"/>
    </source>
</evidence>
<evidence type="ECO:0000259" key="3">
    <source>
        <dbReference type="Pfam" id="PF00149"/>
    </source>
</evidence>
<dbReference type="PROSITE" id="PS00785">
    <property type="entry name" value="5_NUCLEOTIDASE_1"/>
    <property type="match status" value="1"/>
</dbReference>
<dbReference type="InterPro" id="IPR008334">
    <property type="entry name" value="5'-Nucleotdase_C"/>
</dbReference>
<dbReference type="AlphaFoldDB" id="A0A3P2RH35"/>
<feature type="domain" description="Calcineurin-like phosphoesterase" evidence="3">
    <location>
        <begin position="8"/>
        <end position="207"/>
    </location>
</feature>
<sequence length="464" mass="52058">MVSEELMLLHTNDIHSHLENWPKVRHFIQSQEKQARRQGHQPFVFDIGDAVDRQHALTEATLGQANIKLMNEIGYTAATVGNNEMLGLDHAALNHLYDEANFPVLVSNILDATTHQRPTWADDYKIVTTQAGQKLAVFGLTAPFERTLPLLGWEPVDIDATMERLLPELQAQADTIILLSHLGLPTDRDLADRYPALDVIMGAHTHHVLPDGEWHGNTLLAAAGRYGSHVGTVQLTLENGKMTSAQAKAWPTEAMPELPEDASEKHTYERLGNQKLTQRVIAELPTAYTRKLTDKHRLIDLGLASLQEFYHADVAMLSSGMFLTDLPAGPVTQKDLHDCLPHAVHPMLITLMGHELQRLLLEIQKNRAFLLGYQVKGMGFRGHQAFGEMVWSGITQDDAGNWWVNEKPLDPYQTYTIAGLDHYLFIPFFPTIEIAGRNQMNYDVLLREVVAATLTKKFKSLETL</sequence>
<name>A0A3P2RH35_WEIVI</name>
<dbReference type="OrthoDB" id="9793179at2"/>
<dbReference type="PANTHER" id="PTHR11575">
    <property type="entry name" value="5'-NUCLEOTIDASE-RELATED"/>
    <property type="match status" value="1"/>
</dbReference>
<keyword evidence="2" id="KW-0547">Nucleotide-binding</keyword>
<dbReference type="SUPFAM" id="SSF56300">
    <property type="entry name" value="Metallo-dependent phosphatases"/>
    <property type="match status" value="1"/>
</dbReference>
<dbReference type="GO" id="GO:0009166">
    <property type="term" value="P:nucleotide catabolic process"/>
    <property type="evidence" value="ECO:0007669"/>
    <property type="project" value="InterPro"/>
</dbReference>
<dbReference type="InterPro" id="IPR036907">
    <property type="entry name" value="5'-Nucleotdase_C_sf"/>
</dbReference>
<dbReference type="Gene3D" id="3.60.21.10">
    <property type="match status" value="1"/>
</dbReference>
<dbReference type="GO" id="GO:0030288">
    <property type="term" value="C:outer membrane-bounded periplasmic space"/>
    <property type="evidence" value="ECO:0007669"/>
    <property type="project" value="TreeGrafter"/>
</dbReference>
<feature type="domain" description="5'-Nucleotidase C-terminal" evidence="4">
    <location>
        <begin position="293"/>
        <end position="422"/>
    </location>
</feature>
<comment type="caution">
    <text evidence="5">The sequence shown here is derived from an EMBL/GenBank/DDBJ whole genome shotgun (WGS) entry which is preliminary data.</text>
</comment>
<dbReference type="InterPro" id="IPR004843">
    <property type="entry name" value="Calcineurin-like_PHP"/>
</dbReference>
<dbReference type="GO" id="GO:0008768">
    <property type="term" value="F:UDP-sugar diphosphatase activity"/>
    <property type="evidence" value="ECO:0007669"/>
    <property type="project" value="TreeGrafter"/>
</dbReference>
<accession>A0A3P2RH35</accession>
<dbReference type="InterPro" id="IPR006146">
    <property type="entry name" value="5'-Nucleotdase_CS"/>
</dbReference>
<proteinExistence type="inferred from homology"/>
<dbReference type="InterPro" id="IPR011240">
    <property type="entry name" value="Pesterase_YunD"/>
</dbReference>
<dbReference type="RefSeq" id="WP_124942765.1">
    <property type="nucleotide sequence ID" value="NZ_RHGY01000001.1"/>
</dbReference>
<keyword evidence="1" id="KW-0732">Signal</keyword>
<dbReference type="Pfam" id="PF02872">
    <property type="entry name" value="5_nucleotid_C"/>
    <property type="match status" value="1"/>
</dbReference>